<feature type="non-terminal residue" evidence="2">
    <location>
        <position position="310"/>
    </location>
</feature>
<dbReference type="AlphaFoldDB" id="A0A5J4T9R2"/>
<proteinExistence type="predicted"/>
<dbReference type="EMBL" id="SNRW01035075">
    <property type="protein sequence ID" value="KAA6355156.1"/>
    <property type="molecule type" value="Genomic_DNA"/>
</dbReference>
<evidence type="ECO:0000256" key="1">
    <source>
        <dbReference type="SAM" id="MobiDB-lite"/>
    </source>
</evidence>
<evidence type="ECO:0000313" key="3">
    <source>
        <dbReference type="Proteomes" id="UP000324800"/>
    </source>
</evidence>
<dbReference type="Proteomes" id="UP000324800">
    <property type="component" value="Unassembled WGS sequence"/>
</dbReference>
<feature type="region of interest" description="Disordered" evidence="1">
    <location>
        <begin position="202"/>
        <end position="235"/>
    </location>
</feature>
<accession>A0A5J4T9R2</accession>
<reference evidence="2 3" key="1">
    <citation type="submission" date="2019-03" db="EMBL/GenBank/DDBJ databases">
        <title>Single cell metagenomics reveals metabolic interactions within the superorganism composed of flagellate Streblomastix strix and complex community of Bacteroidetes bacteria on its surface.</title>
        <authorList>
            <person name="Treitli S.C."/>
            <person name="Kolisko M."/>
            <person name="Husnik F."/>
            <person name="Keeling P."/>
            <person name="Hampl V."/>
        </authorList>
    </citation>
    <scope>NUCLEOTIDE SEQUENCE [LARGE SCALE GENOMIC DNA]</scope>
    <source>
        <strain evidence="2">ST1C</strain>
    </source>
</reference>
<evidence type="ECO:0000313" key="2">
    <source>
        <dbReference type="EMBL" id="KAA6355156.1"/>
    </source>
</evidence>
<organism evidence="2 3">
    <name type="scientific">Streblomastix strix</name>
    <dbReference type="NCBI Taxonomy" id="222440"/>
    <lineage>
        <taxon>Eukaryota</taxon>
        <taxon>Metamonada</taxon>
        <taxon>Preaxostyla</taxon>
        <taxon>Oxymonadida</taxon>
        <taxon>Streblomastigidae</taxon>
        <taxon>Streblomastix</taxon>
    </lineage>
</organism>
<protein>
    <submittedName>
        <fullName evidence="2">Uncharacterized protein</fullName>
    </submittedName>
</protein>
<comment type="caution">
    <text evidence="2">The sequence shown here is derived from an EMBL/GenBank/DDBJ whole genome shotgun (WGS) entry which is preliminary data.</text>
</comment>
<name>A0A5J4T9R2_9EUKA</name>
<feature type="compositionally biased region" description="Basic residues" evidence="1">
    <location>
        <begin position="202"/>
        <end position="228"/>
    </location>
</feature>
<feature type="region of interest" description="Disordered" evidence="1">
    <location>
        <begin position="168"/>
        <end position="187"/>
    </location>
</feature>
<gene>
    <name evidence="2" type="ORF">EZS28_049317</name>
</gene>
<sequence>MSLHYDDLYDHPQIEQDISDILAGLTTRLWRSTAEPVELRETKPIYNRYAITVSIHPFHKYNNRIWTNYSTDDQVKILSRIEQRSRSGCPSISLAEVHYERAPQSGNMHYHAMYEMPAEYSSHMSAYFARQFNDDEQRKWRTFDIQLVRDNQLWIDYIRKSVKVQQQPRNCSGAKRAGIPQRSGGGQRYPQEVFHMVFKSRKSSHVRRRSIRSRKTTPHRSRRFKRSSRPTTAHSSAIMKDRTFVKFPITFITNAGLSSDYSADGFGMLPFQKSSYQNVSTGAQTFVFSPQYNISSSNLNMFRVLPGNSL</sequence>